<dbReference type="EMBL" id="QRUJ01000001">
    <property type="protein sequence ID" value="RGR56861.1"/>
    <property type="molecule type" value="Genomic_DNA"/>
</dbReference>
<evidence type="ECO:0000313" key="3">
    <source>
        <dbReference type="Proteomes" id="UP000266066"/>
    </source>
</evidence>
<name>A0A395V5E3_9FIRM</name>
<protein>
    <submittedName>
        <fullName evidence="2">XRE family transcriptional regulator</fullName>
    </submittedName>
</protein>
<dbReference type="SUPFAM" id="SSF47413">
    <property type="entry name" value="lambda repressor-like DNA-binding domains"/>
    <property type="match status" value="1"/>
</dbReference>
<proteinExistence type="predicted"/>
<dbReference type="CDD" id="cd00093">
    <property type="entry name" value="HTH_XRE"/>
    <property type="match status" value="1"/>
</dbReference>
<comment type="caution">
    <text evidence="2">The sequence shown here is derived from an EMBL/GenBank/DDBJ whole genome shotgun (WGS) entry which is preliminary data.</text>
</comment>
<dbReference type="RefSeq" id="WP_064786078.1">
    <property type="nucleotide sequence ID" value="NZ_QRUJ01000001.1"/>
</dbReference>
<dbReference type="GO" id="GO:0003677">
    <property type="term" value="F:DNA binding"/>
    <property type="evidence" value="ECO:0007669"/>
    <property type="project" value="InterPro"/>
</dbReference>
<dbReference type="InterPro" id="IPR010982">
    <property type="entry name" value="Lambda_DNA-bd_dom_sf"/>
</dbReference>
<evidence type="ECO:0000313" key="2">
    <source>
        <dbReference type="EMBL" id="RGR56861.1"/>
    </source>
</evidence>
<organism evidence="2 3">
    <name type="scientific">Agathobacter rectalis</name>
    <dbReference type="NCBI Taxonomy" id="39491"/>
    <lineage>
        <taxon>Bacteria</taxon>
        <taxon>Bacillati</taxon>
        <taxon>Bacillota</taxon>
        <taxon>Clostridia</taxon>
        <taxon>Lachnospirales</taxon>
        <taxon>Lachnospiraceae</taxon>
        <taxon>Agathobacter</taxon>
    </lineage>
</organism>
<dbReference type="InterPro" id="IPR001387">
    <property type="entry name" value="Cro/C1-type_HTH"/>
</dbReference>
<evidence type="ECO:0000259" key="1">
    <source>
        <dbReference type="PROSITE" id="PS50943"/>
    </source>
</evidence>
<dbReference type="Proteomes" id="UP000266066">
    <property type="component" value="Unassembled WGS sequence"/>
</dbReference>
<gene>
    <name evidence="2" type="ORF">DWY38_00465</name>
</gene>
<dbReference type="Gene3D" id="1.10.260.40">
    <property type="entry name" value="lambda repressor-like DNA-binding domains"/>
    <property type="match status" value="1"/>
</dbReference>
<sequence length="73" mass="8262">MEEIRGTDCNELIKKVLEVEELRPVDLAKKIGVSRQYANQIISRSKCGIRCDTLEKIVSALGYEIALVKIIEK</sequence>
<feature type="domain" description="HTH cro/C1-type" evidence="1">
    <location>
        <begin position="26"/>
        <end position="68"/>
    </location>
</feature>
<reference evidence="2 3" key="1">
    <citation type="submission" date="2018-08" db="EMBL/GenBank/DDBJ databases">
        <title>A genome reference for cultivated species of the human gut microbiota.</title>
        <authorList>
            <person name="Zou Y."/>
            <person name="Xue W."/>
            <person name="Luo G."/>
        </authorList>
    </citation>
    <scope>NUCLEOTIDE SEQUENCE [LARGE SCALE GENOMIC DNA]</scope>
    <source>
        <strain evidence="2 3">AF25-15</strain>
    </source>
</reference>
<dbReference type="PROSITE" id="PS50943">
    <property type="entry name" value="HTH_CROC1"/>
    <property type="match status" value="1"/>
</dbReference>
<dbReference type="SMART" id="SM00530">
    <property type="entry name" value="HTH_XRE"/>
    <property type="match status" value="1"/>
</dbReference>
<accession>A0A395V5E3</accession>
<dbReference type="AlphaFoldDB" id="A0A395V5E3"/>